<evidence type="ECO:0000256" key="7">
    <source>
        <dbReference type="ARBA" id="ARBA00023027"/>
    </source>
</evidence>
<gene>
    <name evidence="12" type="ORF">K3U94_11145</name>
</gene>
<evidence type="ECO:0000256" key="4">
    <source>
        <dbReference type="ARBA" id="ARBA00022723"/>
    </source>
</evidence>
<evidence type="ECO:0000313" key="13">
    <source>
        <dbReference type="Proteomes" id="UP000825008"/>
    </source>
</evidence>
<dbReference type="Gene3D" id="3.40.50.720">
    <property type="entry name" value="NAD(P)-binding Rossmann-like Domain"/>
    <property type="match status" value="1"/>
</dbReference>
<dbReference type="EMBL" id="CP080997">
    <property type="protein sequence ID" value="QZA09724.1"/>
    <property type="molecule type" value="Genomic_DNA"/>
</dbReference>
<protein>
    <recommendedName>
        <fullName evidence="10">Probable alcohol dehydrogenase AdhA</fullName>
        <ecNumber evidence="3">1.1.1.1</ecNumber>
    </recommendedName>
</protein>
<evidence type="ECO:0000256" key="8">
    <source>
        <dbReference type="ARBA" id="ARBA00049164"/>
    </source>
</evidence>
<dbReference type="Proteomes" id="UP000825008">
    <property type="component" value="Chromosome"/>
</dbReference>
<evidence type="ECO:0000313" key="12">
    <source>
        <dbReference type="EMBL" id="QZA09724.1"/>
    </source>
</evidence>
<dbReference type="EC" id="1.1.1.1" evidence="3"/>
<dbReference type="InterPro" id="IPR036291">
    <property type="entry name" value="NAD(P)-bd_dom_sf"/>
</dbReference>
<dbReference type="RefSeq" id="WP_047317774.1">
    <property type="nucleotide sequence ID" value="NZ_CP080997.1"/>
</dbReference>
<dbReference type="FunFam" id="3.40.50.720:FF:000275">
    <property type="entry name" value="Alcohol dehydrogenase AdhA"/>
    <property type="match status" value="1"/>
</dbReference>
<dbReference type="OrthoDB" id="3567264at2"/>
<evidence type="ECO:0000256" key="1">
    <source>
        <dbReference type="ARBA" id="ARBA00001947"/>
    </source>
</evidence>
<keyword evidence="7" id="KW-0520">NAD</keyword>
<comment type="catalytic activity">
    <reaction evidence="8">
        <text>a secondary alcohol + NAD(+) = a ketone + NADH + H(+)</text>
        <dbReference type="Rhea" id="RHEA:10740"/>
        <dbReference type="ChEBI" id="CHEBI:15378"/>
        <dbReference type="ChEBI" id="CHEBI:17087"/>
        <dbReference type="ChEBI" id="CHEBI:35681"/>
        <dbReference type="ChEBI" id="CHEBI:57540"/>
        <dbReference type="ChEBI" id="CHEBI:57945"/>
        <dbReference type="EC" id="1.1.1.1"/>
    </reaction>
</comment>
<evidence type="ECO:0000256" key="10">
    <source>
        <dbReference type="ARBA" id="ARBA00068251"/>
    </source>
</evidence>
<comment type="similarity">
    <text evidence="2">Belongs to the zinc-containing alcohol dehydrogenase family.</text>
</comment>
<dbReference type="PROSITE" id="PS00059">
    <property type="entry name" value="ADH_ZINC"/>
    <property type="match status" value="1"/>
</dbReference>
<evidence type="ECO:0000256" key="5">
    <source>
        <dbReference type="ARBA" id="ARBA00022833"/>
    </source>
</evidence>
<proteinExistence type="inferred from homology"/>
<reference evidence="12" key="1">
    <citation type="submission" date="2021-08" db="EMBL/GenBank/DDBJ databases">
        <title>Whole genome sequencing of non-tuberculosis mycobacteria type-strains.</title>
        <authorList>
            <person name="Igarashi Y."/>
            <person name="Osugi A."/>
            <person name="Mitarai S."/>
        </authorList>
    </citation>
    <scope>NUCLEOTIDE SEQUENCE</scope>
    <source>
        <strain evidence="12">JCM 30995</strain>
    </source>
</reference>
<dbReference type="GO" id="GO:0004022">
    <property type="term" value="F:alcohol dehydrogenase (NAD+) activity"/>
    <property type="evidence" value="ECO:0007669"/>
    <property type="project" value="UniProtKB-EC"/>
</dbReference>
<evidence type="ECO:0000256" key="2">
    <source>
        <dbReference type="ARBA" id="ARBA00008072"/>
    </source>
</evidence>
<dbReference type="GO" id="GO:0008270">
    <property type="term" value="F:zinc ion binding"/>
    <property type="evidence" value="ECO:0007669"/>
    <property type="project" value="InterPro"/>
</dbReference>
<dbReference type="CDD" id="cd08298">
    <property type="entry name" value="CAD2"/>
    <property type="match status" value="1"/>
</dbReference>
<dbReference type="InterPro" id="IPR020843">
    <property type="entry name" value="ER"/>
</dbReference>
<name>A0A9X7ZH48_9MYCO</name>
<keyword evidence="4" id="KW-0479">Metal-binding</keyword>
<dbReference type="InterPro" id="IPR011032">
    <property type="entry name" value="GroES-like_sf"/>
</dbReference>
<dbReference type="Gene3D" id="3.90.180.10">
    <property type="entry name" value="Medium-chain alcohol dehydrogenases, catalytic domain"/>
    <property type="match status" value="1"/>
</dbReference>
<dbReference type="InterPro" id="IPR013154">
    <property type="entry name" value="ADH-like_N"/>
</dbReference>
<dbReference type="PANTHER" id="PTHR42940:SF8">
    <property type="entry name" value="VACUOLAR PROTEIN SORTING-ASSOCIATED PROTEIN 11"/>
    <property type="match status" value="1"/>
</dbReference>
<dbReference type="KEGG" id="mher:K3U94_11145"/>
<sequence>MASQVAGVSMSGWRVQRPGPIASRPLERVSTAVPRPQPSELLLAVHACGVCRTDLHVAEGDLPVHRPGVIPGHEVVGEVVEVGADAGDDFAVGDRVGIAWLRHTCGSCRYCRRGDENLCPQSRYTGWDDDGGYAEFATVPAAFAHHLPSGYSDTELAPLLCAGIIGYRSLQRAELPPGGRLGIYGFGGSAHITAQVALARGAEVHVMTRGERARELALELGVASAQGAADPPPVPLDSAILFAPVGELVLPACQALDAGGTLAIAGIHLSDIPPLNYQRHLFRERQIRSVTSNTRADARAFLDFAAAHHIDVTTPVYSLGDADRALADLGAGRIAGAAVLLV</sequence>
<evidence type="ECO:0000256" key="3">
    <source>
        <dbReference type="ARBA" id="ARBA00013190"/>
    </source>
</evidence>
<evidence type="ECO:0000259" key="11">
    <source>
        <dbReference type="SMART" id="SM00829"/>
    </source>
</evidence>
<evidence type="ECO:0000256" key="6">
    <source>
        <dbReference type="ARBA" id="ARBA00023002"/>
    </source>
</evidence>
<dbReference type="GO" id="GO:0005737">
    <property type="term" value="C:cytoplasm"/>
    <property type="evidence" value="ECO:0007669"/>
    <property type="project" value="TreeGrafter"/>
</dbReference>
<comment type="catalytic activity">
    <reaction evidence="9">
        <text>a primary alcohol + NAD(+) = an aldehyde + NADH + H(+)</text>
        <dbReference type="Rhea" id="RHEA:10736"/>
        <dbReference type="ChEBI" id="CHEBI:15378"/>
        <dbReference type="ChEBI" id="CHEBI:15734"/>
        <dbReference type="ChEBI" id="CHEBI:17478"/>
        <dbReference type="ChEBI" id="CHEBI:57540"/>
        <dbReference type="ChEBI" id="CHEBI:57945"/>
        <dbReference type="EC" id="1.1.1.1"/>
    </reaction>
</comment>
<dbReference type="InterPro" id="IPR014187">
    <property type="entry name" value="ADH_Zn_typ-2"/>
</dbReference>
<organism evidence="12 13">
    <name type="scientific">Mycolicibacter heraklionensis</name>
    <dbReference type="NCBI Taxonomy" id="512402"/>
    <lineage>
        <taxon>Bacteria</taxon>
        <taxon>Bacillati</taxon>
        <taxon>Actinomycetota</taxon>
        <taxon>Actinomycetes</taxon>
        <taxon>Mycobacteriales</taxon>
        <taxon>Mycobacteriaceae</taxon>
        <taxon>Mycolicibacter</taxon>
    </lineage>
</organism>
<keyword evidence="5" id="KW-0862">Zinc</keyword>
<dbReference type="SMART" id="SM00829">
    <property type="entry name" value="PKS_ER"/>
    <property type="match status" value="1"/>
</dbReference>
<dbReference type="AlphaFoldDB" id="A0A9X7ZH48"/>
<dbReference type="SUPFAM" id="SSF50129">
    <property type="entry name" value="GroES-like"/>
    <property type="match status" value="1"/>
</dbReference>
<comment type="cofactor">
    <cofactor evidence="1">
        <name>Zn(2+)</name>
        <dbReference type="ChEBI" id="CHEBI:29105"/>
    </cofactor>
</comment>
<dbReference type="InterPro" id="IPR002328">
    <property type="entry name" value="ADH_Zn_CS"/>
</dbReference>
<keyword evidence="6 12" id="KW-0560">Oxidoreductase</keyword>
<dbReference type="Pfam" id="PF08240">
    <property type="entry name" value="ADH_N"/>
    <property type="match status" value="1"/>
</dbReference>
<dbReference type="NCBIfam" id="TIGR02822">
    <property type="entry name" value="adh_fam_2"/>
    <property type="match status" value="1"/>
</dbReference>
<evidence type="ECO:0000256" key="9">
    <source>
        <dbReference type="ARBA" id="ARBA00049243"/>
    </source>
</evidence>
<dbReference type="SUPFAM" id="SSF51735">
    <property type="entry name" value="NAD(P)-binding Rossmann-fold domains"/>
    <property type="match status" value="1"/>
</dbReference>
<accession>A0A9X7ZH48</accession>
<dbReference type="PANTHER" id="PTHR42940">
    <property type="entry name" value="ALCOHOL DEHYDROGENASE 1-RELATED"/>
    <property type="match status" value="1"/>
</dbReference>
<feature type="domain" description="Enoyl reductase (ER)" evidence="11">
    <location>
        <begin position="19"/>
        <end position="340"/>
    </location>
</feature>